<sequence>PIMISAAAQLQKRILSFWFKEFVNGQPLPLSLIKFWFDGGELIDNECRNNFSKEVEEIFENKSYIDEMKQTPEGTLGLTILLDQIPRNIFRRTARPFVDFDPIALDVARYCIDRNWDEKLHPIQRSFIYLPFEHSENLEDQEISVKKNRWNANTAPEIYSDILNSFADFADKHKVVIEKFGRFPHRNQYINRESTKEEIYYLENNGERW</sequence>
<dbReference type="InterPro" id="IPR010323">
    <property type="entry name" value="DUF924"/>
</dbReference>
<name>A0A1D1XLB4_9ARAE</name>
<dbReference type="Gene3D" id="1.25.40.10">
    <property type="entry name" value="Tetratricopeptide repeat domain"/>
    <property type="match status" value="1"/>
</dbReference>
<organism evidence="1">
    <name type="scientific">Anthurium amnicola</name>
    <dbReference type="NCBI Taxonomy" id="1678845"/>
    <lineage>
        <taxon>Eukaryota</taxon>
        <taxon>Viridiplantae</taxon>
        <taxon>Streptophyta</taxon>
        <taxon>Embryophyta</taxon>
        <taxon>Tracheophyta</taxon>
        <taxon>Spermatophyta</taxon>
        <taxon>Magnoliopsida</taxon>
        <taxon>Liliopsida</taxon>
        <taxon>Araceae</taxon>
        <taxon>Pothoideae</taxon>
        <taxon>Potheae</taxon>
        <taxon>Anthurium</taxon>
    </lineage>
</organism>
<dbReference type="AlphaFoldDB" id="A0A1D1XLB4"/>
<dbReference type="Pfam" id="PF06041">
    <property type="entry name" value="DUF924"/>
    <property type="match status" value="1"/>
</dbReference>
<dbReference type="InterPro" id="IPR011990">
    <property type="entry name" value="TPR-like_helical_dom_sf"/>
</dbReference>
<proteinExistence type="predicted"/>
<accession>A0A1D1XLB4</accession>
<reference evidence="1" key="1">
    <citation type="submission" date="2015-07" db="EMBL/GenBank/DDBJ databases">
        <title>Transcriptome Assembly of Anthurium amnicola.</title>
        <authorList>
            <person name="Suzuki J."/>
        </authorList>
    </citation>
    <scope>NUCLEOTIDE SEQUENCE</scope>
</reference>
<feature type="non-terminal residue" evidence="1">
    <location>
        <position position="1"/>
    </location>
</feature>
<dbReference type="EMBL" id="GDJX01024747">
    <property type="protein sequence ID" value="JAT43189.1"/>
    <property type="molecule type" value="Transcribed_RNA"/>
</dbReference>
<dbReference type="Gene3D" id="1.20.58.320">
    <property type="entry name" value="TPR-like"/>
    <property type="match status" value="1"/>
</dbReference>
<evidence type="ECO:0000313" key="1">
    <source>
        <dbReference type="EMBL" id="JAT43189.1"/>
    </source>
</evidence>
<dbReference type="SUPFAM" id="SSF48452">
    <property type="entry name" value="TPR-like"/>
    <property type="match status" value="1"/>
</dbReference>
<gene>
    <name evidence="1" type="primary">POLB_2</name>
    <name evidence="1" type="ORF">g.159940</name>
</gene>
<protein>
    <submittedName>
        <fullName evidence="1">ORFB polyprotein</fullName>
    </submittedName>
</protein>